<accession>A0ABR3XI86</accession>
<keyword evidence="1" id="KW-0732">Signal</keyword>
<protein>
    <submittedName>
        <fullName evidence="2">Uncharacterized protein</fullName>
    </submittedName>
</protein>
<dbReference type="Pfam" id="PF13668">
    <property type="entry name" value="Ferritin_2"/>
    <property type="match status" value="1"/>
</dbReference>
<evidence type="ECO:0000313" key="2">
    <source>
        <dbReference type="EMBL" id="KAL1875679.1"/>
    </source>
</evidence>
<organism evidence="2 3">
    <name type="scientific">Paecilomyces lecythidis</name>
    <dbReference type="NCBI Taxonomy" id="3004212"/>
    <lineage>
        <taxon>Eukaryota</taxon>
        <taxon>Fungi</taxon>
        <taxon>Dikarya</taxon>
        <taxon>Ascomycota</taxon>
        <taxon>Pezizomycotina</taxon>
        <taxon>Eurotiomycetes</taxon>
        <taxon>Eurotiomycetidae</taxon>
        <taxon>Eurotiales</taxon>
        <taxon>Thermoascaceae</taxon>
        <taxon>Paecilomyces</taxon>
    </lineage>
</organism>
<dbReference type="Gene3D" id="1.20.1260.10">
    <property type="match status" value="1"/>
</dbReference>
<dbReference type="Proteomes" id="UP001583193">
    <property type="component" value="Unassembled WGS sequence"/>
</dbReference>
<dbReference type="InterPro" id="IPR009078">
    <property type="entry name" value="Ferritin-like_SF"/>
</dbReference>
<dbReference type="EMBL" id="JAVDPF010000017">
    <property type="protein sequence ID" value="KAL1875679.1"/>
    <property type="molecule type" value="Genomic_DNA"/>
</dbReference>
<evidence type="ECO:0000313" key="3">
    <source>
        <dbReference type="Proteomes" id="UP001583193"/>
    </source>
</evidence>
<feature type="chain" id="PRO_5045280770" evidence="1">
    <location>
        <begin position="21"/>
        <end position="314"/>
    </location>
</feature>
<sequence>MKFSSSRAVLTALLASGAFSAPASLQTRQDGITDLDVLQFALTLEHLENVFYKTALKSFSETDFLAAGVSSATFEQMLFVAHDEEAHVQFLEQSISAAGGQPVAACEYNFPFTDVSSFVSLASVLEGVGVSAYLGGAPVISSKDILAAAGSILVAEGLHQSVIRSALFEVASANIAGTAATPNSIFTIASAFIKSCPESNPPLPFKAFPTLQMAGDQKMAEAGQTATLTVDPSAQLGDQTFVTFVSGLDTVSVQAEVAEGSVSAVIPPEAQGQTFVMLTNSKISGTVSDGAVVAGPAVMEVLPPAPKLDFSVQR</sequence>
<dbReference type="InterPro" id="IPR012347">
    <property type="entry name" value="Ferritin-like"/>
</dbReference>
<dbReference type="PANTHER" id="PTHR31694:SF26">
    <property type="entry name" value="OS05G0151100 PROTEIN"/>
    <property type="match status" value="1"/>
</dbReference>
<gene>
    <name evidence="2" type="ORF">Plec18167_005616</name>
</gene>
<comment type="caution">
    <text evidence="2">The sequence shown here is derived from an EMBL/GenBank/DDBJ whole genome shotgun (WGS) entry which is preliminary data.</text>
</comment>
<dbReference type="SUPFAM" id="SSF47240">
    <property type="entry name" value="Ferritin-like"/>
    <property type="match status" value="1"/>
</dbReference>
<feature type="signal peptide" evidence="1">
    <location>
        <begin position="1"/>
        <end position="20"/>
    </location>
</feature>
<evidence type="ECO:0000256" key="1">
    <source>
        <dbReference type="SAM" id="SignalP"/>
    </source>
</evidence>
<keyword evidence="3" id="KW-1185">Reference proteome</keyword>
<dbReference type="PANTHER" id="PTHR31694">
    <property type="entry name" value="DESICCATION-LIKE PROTEIN"/>
    <property type="match status" value="1"/>
</dbReference>
<name>A0ABR3XI86_9EURO</name>
<dbReference type="InterPro" id="IPR052965">
    <property type="entry name" value="Pigment-catalase-like"/>
</dbReference>
<proteinExistence type="predicted"/>
<reference evidence="2 3" key="1">
    <citation type="journal article" date="2024" name="IMA Fungus">
        <title>IMA Genome - F19 : A genome assembly and annotation guide to empower mycologists, including annotated draft genome sequences of Ceratocystis pirilliformis, Diaporthe australafricana, Fusarium ophioides, Paecilomyces lecythidis, and Sporothrix stenoceras.</title>
        <authorList>
            <person name="Aylward J."/>
            <person name="Wilson A.M."/>
            <person name="Visagie C.M."/>
            <person name="Spraker J."/>
            <person name="Barnes I."/>
            <person name="Buitendag C."/>
            <person name="Ceriani C."/>
            <person name="Del Mar Angel L."/>
            <person name="du Plessis D."/>
            <person name="Fuchs T."/>
            <person name="Gasser K."/>
            <person name="Kramer D."/>
            <person name="Li W."/>
            <person name="Munsamy K."/>
            <person name="Piso A."/>
            <person name="Price J.L."/>
            <person name="Sonnekus B."/>
            <person name="Thomas C."/>
            <person name="van der Nest A."/>
            <person name="van Dijk A."/>
            <person name="van Heerden A."/>
            <person name="van Vuuren N."/>
            <person name="Yilmaz N."/>
            <person name="Duong T.A."/>
            <person name="van der Merwe N.A."/>
            <person name="Wingfield M.J."/>
            <person name="Wingfield B.D."/>
        </authorList>
    </citation>
    <scope>NUCLEOTIDE SEQUENCE [LARGE SCALE GENOMIC DNA]</scope>
    <source>
        <strain evidence="2 3">CMW 18167</strain>
    </source>
</reference>